<organism evidence="1 2">
    <name type="scientific">Alicyclobacillus fastidiosus</name>
    <dbReference type="NCBI Taxonomy" id="392011"/>
    <lineage>
        <taxon>Bacteria</taxon>
        <taxon>Bacillati</taxon>
        <taxon>Bacillota</taxon>
        <taxon>Bacilli</taxon>
        <taxon>Bacillales</taxon>
        <taxon>Alicyclobacillaceae</taxon>
        <taxon>Alicyclobacillus</taxon>
    </lineage>
</organism>
<comment type="caution">
    <text evidence="1">The sequence shown here is derived from an EMBL/GenBank/DDBJ whole genome shotgun (WGS) entry which is preliminary data.</text>
</comment>
<sequence length="55" mass="6277">MRVHRHKNRPAADCRRYLNTAFTERARGKVMLCGAIALIAVSAIRSTTSQEHRRV</sequence>
<keyword evidence="2" id="KW-1185">Reference proteome</keyword>
<dbReference type="Proteomes" id="UP001579974">
    <property type="component" value="Unassembled WGS sequence"/>
</dbReference>
<evidence type="ECO:0000313" key="1">
    <source>
        <dbReference type="EMBL" id="MFB5191228.1"/>
    </source>
</evidence>
<dbReference type="RefSeq" id="WP_275476677.1">
    <property type="nucleotide sequence ID" value="NZ_CP162940.1"/>
</dbReference>
<reference evidence="1 2" key="1">
    <citation type="journal article" date="2024" name="Int. J. Mol. Sci.">
        <title>Exploration of Alicyclobacillus spp. Genome in Search of Antibiotic Resistance.</title>
        <authorList>
            <person name="Bucka-Kolendo J."/>
            <person name="Kiousi D.E."/>
            <person name="Dekowska A."/>
            <person name="Mikolajczuk-Szczyrba A."/>
            <person name="Karadedos D.M."/>
            <person name="Michael P."/>
            <person name="Galanis A."/>
            <person name="Sokolowska B."/>
        </authorList>
    </citation>
    <scope>NUCLEOTIDE SEQUENCE [LARGE SCALE GENOMIC DNA]</scope>
    <source>
        <strain evidence="1 2">KKP 3000</strain>
    </source>
</reference>
<protein>
    <submittedName>
        <fullName evidence="1">Uncharacterized protein</fullName>
    </submittedName>
</protein>
<proteinExistence type="predicted"/>
<evidence type="ECO:0000313" key="2">
    <source>
        <dbReference type="Proteomes" id="UP001579974"/>
    </source>
</evidence>
<name>A0ABV5AG71_9BACL</name>
<gene>
    <name evidence="1" type="ORF">KKP3000_004732</name>
</gene>
<accession>A0ABV5AG71</accession>
<dbReference type="EMBL" id="JBDXSU010000009">
    <property type="protein sequence ID" value="MFB5191228.1"/>
    <property type="molecule type" value="Genomic_DNA"/>
</dbReference>